<dbReference type="InterPro" id="IPR001283">
    <property type="entry name" value="CRISP-related"/>
</dbReference>
<dbReference type="Pfam" id="PF00188">
    <property type="entry name" value="CAP"/>
    <property type="match status" value="1"/>
</dbReference>
<comment type="caution">
    <text evidence="2">The sequence shown here is derived from an EMBL/GenBank/DDBJ whole genome shotgun (WGS) entry which is preliminary data.</text>
</comment>
<evidence type="ECO:0000259" key="1">
    <source>
        <dbReference type="SMART" id="SM00198"/>
    </source>
</evidence>
<dbReference type="CDD" id="cd05380">
    <property type="entry name" value="CAP_euk"/>
    <property type="match status" value="1"/>
</dbReference>
<feature type="domain" description="SCP" evidence="1">
    <location>
        <begin position="49"/>
        <end position="208"/>
    </location>
</feature>
<accession>A0A016UET1</accession>
<proteinExistence type="predicted"/>
<keyword evidence="3" id="KW-1185">Reference proteome</keyword>
<dbReference type="PANTHER" id="PTHR10334">
    <property type="entry name" value="CYSTEINE-RICH SECRETORY PROTEIN-RELATED"/>
    <property type="match status" value="1"/>
</dbReference>
<organism evidence="2 3">
    <name type="scientific">Ancylostoma ceylanicum</name>
    <dbReference type="NCBI Taxonomy" id="53326"/>
    <lineage>
        <taxon>Eukaryota</taxon>
        <taxon>Metazoa</taxon>
        <taxon>Ecdysozoa</taxon>
        <taxon>Nematoda</taxon>
        <taxon>Chromadorea</taxon>
        <taxon>Rhabditida</taxon>
        <taxon>Rhabditina</taxon>
        <taxon>Rhabditomorpha</taxon>
        <taxon>Strongyloidea</taxon>
        <taxon>Ancylostomatidae</taxon>
        <taxon>Ancylostomatinae</taxon>
        <taxon>Ancylostoma</taxon>
    </lineage>
</organism>
<dbReference type="STRING" id="53326.A0A016UET1"/>
<name>A0A016UET1_9BILA</name>
<dbReference type="PRINTS" id="PR00838">
    <property type="entry name" value="V5ALLERGEN"/>
</dbReference>
<dbReference type="InterPro" id="IPR014044">
    <property type="entry name" value="CAP_dom"/>
</dbReference>
<sequence length="237" mass="26258">MPYICVISARARTTTTTSTTSSTTTITTTTTAATTTVVPRCPDNGMNRAARKAFLNTHNRLRSKLAKGEEFNGNFGFAPQAANMQKMKYDCFAESTALMHARTCSGKLSNPDTRPGLKENFIEIYKTYLNLPQTARHASQRWWKELSMYGVNRNMLFTAEMRRATTRIVRHFGKMAWHSNIGLGCGIARCAKFSFVVCHYRPGGNIIGEKFYTVGAPCSMCPGGTTCNNSTMLCESP</sequence>
<dbReference type="GO" id="GO:0005576">
    <property type="term" value="C:extracellular region"/>
    <property type="evidence" value="ECO:0007669"/>
    <property type="project" value="InterPro"/>
</dbReference>
<dbReference type="EMBL" id="JARK01001379">
    <property type="protein sequence ID" value="EYC13655.1"/>
    <property type="molecule type" value="Genomic_DNA"/>
</dbReference>
<protein>
    <recommendedName>
        <fullName evidence="1">SCP domain-containing protein</fullName>
    </recommendedName>
</protein>
<dbReference type="OrthoDB" id="5876828at2759"/>
<dbReference type="InterPro" id="IPR035940">
    <property type="entry name" value="CAP_sf"/>
</dbReference>
<reference evidence="3" key="1">
    <citation type="journal article" date="2015" name="Nat. Genet.">
        <title>The genome and transcriptome of the zoonotic hookworm Ancylostoma ceylanicum identify infection-specific gene families.</title>
        <authorList>
            <person name="Schwarz E.M."/>
            <person name="Hu Y."/>
            <person name="Antoshechkin I."/>
            <person name="Miller M.M."/>
            <person name="Sternberg P.W."/>
            <person name="Aroian R.V."/>
        </authorList>
    </citation>
    <scope>NUCLEOTIDE SEQUENCE</scope>
    <source>
        <strain evidence="3">HY135</strain>
    </source>
</reference>
<dbReference type="Gene3D" id="3.40.33.10">
    <property type="entry name" value="CAP"/>
    <property type="match status" value="1"/>
</dbReference>
<dbReference type="PRINTS" id="PR00837">
    <property type="entry name" value="V5TPXLIKE"/>
</dbReference>
<dbReference type="Proteomes" id="UP000024635">
    <property type="component" value="Unassembled WGS sequence"/>
</dbReference>
<gene>
    <name evidence="2" type="primary">Acey_s0043.g843</name>
    <name evidence="2" type="synonym">ASP-s0043.g843</name>
    <name evidence="2" type="ORF">Y032_0043g843</name>
</gene>
<dbReference type="SMART" id="SM00198">
    <property type="entry name" value="SCP"/>
    <property type="match status" value="1"/>
</dbReference>
<dbReference type="AlphaFoldDB" id="A0A016UET1"/>
<dbReference type="InterPro" id="IPR018244">
    <property type="entry name" value="Allrgn_V5/Tpx1_CS"/>
</dbReference>
<evidence type="ECO:0000313" key="3">
    <source>
        <dbReference type="Proteomes" id="UP000024635"/>
    </source>
</evidence>
<dbReference type="SUPFAM" id="SSF55797">
    <property type="entry name" value="PR-1-like"/>
    <property type="match status" value="1"/>
</dbReference>
<evidence type="ECO:0000313" key="2">
    <source>
        <dbReference type="EMBL" id="EYC13655.1"/>
    </source>
</evidence>
<dbReference type="InterPro" id="IPR002413">
    <property type="entry name" value="V5_allergen-like"/>
</dbReference>
<dbReference type="PROSITE" id="PS01010">
    <property type="entry name" value="CRISP_2"/>
    <property type="match status" value="1"/>
</dbReference>